<feature type="site" description="Raises pKa of active site His" evidence="4">
    <location>
        <position position="148"/>
    </location>
</feature>
<evidence type="ECO:0000256" key="3">
    <source>
        <dbReference type="ARBA" id="ARBA00022755"/>
    </source>
</evidence>
<feature type="binding site" evidence="4">
    <location>
        <begin position="15"/>
        <end position="17"/>
    </location>
    <ligand>
        <name>N(1)-(5-phospho-beta-D-ribosyl)glycinamide</name>
        <dbReference type="ChEBI" id="CHEBI:143788"/>
    </ligand>
</feature>
<dbReference type="PANTHER" id="PTHR43369:SF2">
    <property type="entry name" value="PHOSPHORIBOSYLGLYCINAMIDE FORMYLTRANSFERASE"/>
    <property type="match status" value="1"/>
</dbReference>
<dbReference type="UniPathway" id="UPA00074">
    <property type="reaction ID" value="UER00126"/>
</dbReference>
<comment type="pathway">
    <text evidence="1 4">Purine metabolism; IMP biosynthesis via de novo pathway; N(2)-formyl-N(1)-(5-phospho-D-ribosyl)glycinamide from N(1)-(5-phospho-D-ribosyl)glycinamide (10-formyl THF route): step 1/1.</text>
</comment>
<accession>A0A2U1SMU0</accession>
<dbReference type="RefSeq" id="WP_108918180.1">
    <property type="nucleotide sequence ID" value="NZ_BGJY01000024.1"/>
</dbReference>
<dbReference type="EC" id="2.1.2.2" evidence="4"/>
<evidence type="ECO:0000256" key="1">
    <source>
        <dbReference type="ARBA" id="ARBA00005054"/>
    </source>
</evidence>
<reference evidence="6 7" key="1">
    <citation type="journal article" date="2018" name="Appl. Microbiol. Biotechnol.">
        <title>Co-cultivation of the strictly anaerobic methanogen Methanosarcina barkeri with aerobic methanotrophs in an oxygen-limited membrane bioreactor.</title>
        <authorList>
            <person name="In 't Zandt M.H."/>
            <person name="van den Bosch T.J.M."/>
            <person name="Rijkers R."/>
            <person name="van Kessel M.A.H.J."/>
            <person name="Jetten M.S.M."/>
            <person name="Welte C.U."/>
        </authorList>
    </citation>
    <scope>NUCLEOTIDE SEQUENCE [LARGE SCALE GENOMIC DNA]</scope>
    <source>
        <strain evidence="6 7">DSM 17706</strain>
    </source>
</reference>
<dbReference type="CDD" id="cd08645">
    <property type="entry name" value="FMT_core_GART"/>
    <property type="match status" value="1"/>
</dbReference>
<evidence type="ECO:0000259" key="5">
    <source>
        <dbReference type="Pfam" id="PF00551"/>
    </source>
</evidence>
<protein>
    <recommendedName>
        <fullName evidence="4">Phosphoribosylglycinamide formyltransferase</fullName>
        <ecNumber evidence="4">2.1.2.2</ecNumber>
    </recommendedName>
    <alternativeName>
        <fullName evidence="4">5'-phosphoribosylglycinamide transformylase</fullName>
    </alternativeName>
    <alternativeName>
        <fullName evidence="4">GAR transformylase</fullName>
        <shortName evidence="4">GART</shortName>
    </alternativeName>
</protein>
<dbReference type="GO" id="GO:0006189">
    <property type="term" value="P:'de novo' IMP biosynthetic process"/>
    <property type="evidence" value="ECO:0007669"/>
    <property type="project" value="UniProtKB-UniRule"/>
</dbReference>
<evidence type="ECO:0000256" key="4">
    <source>
        <dbReference type="HAMAP-Rule" id="MF_01930"/>
    </source>
</evidence>
<dbReference type="Pfam" id="PF00551">
    <property type="entry name" value="Formyl_trans_N"/>
    <property type="match status" value="1"/>
</dbReference>
<dbReference type="SUPFAM" id="SSF53328">
    <property type="entry name" value="Formyltransferase"/>
    <property type="match status" value="1"/>
</dbReference>
<comment type="function">
    <text evidence="4">Catalyzes the transfer of a formyl group from 10-formyltetrahydrofolate to 5-phospho-ribosyl-glycinamide (GAR), producing 5-phospho-ribosyl-N-formylglycinamide (FGAR) and tetrahydrofolate.</text>
</comment>
<dbReference type="InterPro" id="IPR002376">
    <property type="entry name" value="Formyl_transf_N"/>
</dbReference>
<name>A0A2U1SMU0_METSR</name>
<comment type="caution">
    <text evidence="6">The sequence shown here is derived from an EMBL/GenBank/DDBJ whole genome shotgun (WGS) entry which is preliminary data.</text>
</comment>
<dbReference type="GO" id="GO:0004644">
    <property type="term" value="F:phosphoribosylglycinamide formyltransferase activity"/>
    <property type="evidence" value="ECO:0007669"/>
    <property type="project" value="UniProtKB-UniRule"/>
</dbReference>
<dbReference type="OrthoDB" id="9806170at2"/>
<feature type="active site" description="Proton donor" evidence="4">
    <location>
        <position position="112"/>
    </location>
</feature>
<organism evidence="6 7">
    <name type="scientific">Methylosinus sporium</name>
    <dbReference type="NCBI Taxonomy" id="428"/>
    <lineage>
        <taxon>Bacteria</taxon>
        <taxon>Pseudomonadati</taxon>
        <taxon>Pseudomonadota</taxon>
        <taxon>Alphaproteobacteria</taxon>
        <taxon>Hyphomicrobiales</taxon>
        <taxon>Methylocystaceae</taxon>
        <taxon>Methylosinus</taxon>
    </lineage>
</organism>
<gene>
    <name evidence="4" type="primary">purN</name>
    <name evidence="6" type="ORF">C5689_15590</name>
</gene>
<evidence type="ECO:0000256" key="2">
    <source>
        <dbReference type="ARBA" id="ARBA00022679"/>
    </source>
</evidence>
<evidence type="ECO:0000313" key="6">
    <source>
        <dbReference type="EMBL" id="PWB92931.1"/>
    </source>
</evidence>
<feature type="binding site" evidence="4">
    <location>
        <position position="68"/>
    </location>
    <ligand>
        <name>(6R)-10-formyltetrahydrofolate</name>
        <dbReference type="ChEBI" id="CHEBI:195366"/>
    </ligand>
</feature>
<dbReference type="EMBL" id="PUIV01000032">
    <property type="protein sequence ID" value="PWB92931.1"/>
    <property type="molecule type" value="Genomic_DNA"/>
</dbReference>
<keyword evidence="7" id="KW-1185">Reference proteome</keyword>
<dbReference type="GO" id="GO:0005829">
    <property type="term" value="C:cytosol"/>
    <property type="evidence" value="ECO:0007669"/>
    <property type="project" value="TreeGrafter"/>
</dbReference>
<keyword evidence="3 4" id="KW-0658">Purine biosynthesis</keyword>
<dbReference type="Proteomes" id="UP000245137">
    <property type="component" value="Unassembled WGS sequence"/>
</dbReference>
<comment type="catalytic activity">
    <reaction evidence="4">
        <text>N(1)-(5-phospho-beta-D-ribosyl)glycinamide + (6R)-10-formyltetrahydrofolate = N(2)-formyl-N(1)-(5-phospho-beta-D-ribosyl)glycinamide + (6S)-5,6,7,8-tetrahydrofolate + H(+)</text>
        <dbReference type="Rhea" id="RHEA:15053"/>
        <dbReference type="ChEBI" id="CHEBI:15378"/>
        <dbReference type="ChEBI" id="CHEBI:57453"/>
        <dbReference type="ChEBI" id="CHEBI:143788"/>
        <dbReference type="ChEBI" id="CHEBI:147286"/>
        <dbReference type="ChEBI" id="CHEBI:195366"/>
        <dbReference type="EC" id="2.1.2.2"/>
    </reaction>
</comment>
<feature type="binding site" evidence="4">
    <location>
        <begin position="93"/>
        <end position="96"/>
    </location>
    <ligand>
        <name>(6R)-10-formyltetrahydrofolate</name>
        <dbReference type="ChEBI" id="CHEBI:195366"/>
    </ligand>
</feature>
<dbReference type="PANTHER" id="PTHR43369">
    <property type="entry name" value="PHOSPHORIBOSYLGLYCINAMIDE FORMYLTRANSFERASE"/>
    <property type="match status" value="1"/>
</dbReference>
<dbReference type="Gene3D" id="3.40.50.170">
    <property type="entry name" value="Formyl transferase, N-terminal domain"/>
    <property type="match status" value="1"/>
</dbReference>
<dbReference type="InterPro" id="IPR036477">
    <property type="entry name" value="Formyl_transf_N_sf"/>
</dbReference>
<keyword evidence="2 4" id="KW-0808">Transferase</keyword>
<sequence>MSRRLRTAILISGRGSNMDALIEAARAPDFPAEIALVVSNRPEAVGLAKAKAAGVAVAAVDHKIYAGREEFERSLQIVLETHRIEFLCLAGFMRLLTPWFIGQWRGRMLNIHPALLPAFRGLHTHERALAAGVKIHGCTVHFVVPEMDEGPIVAQAAVAVLDSDTPESLGTRVLEQEHLLYSRALRLVASGAVRAEGNRVLGASASPQPALTVPFSG</sequence>
<feature type="domain" description="Formyl transferase N-terminal" evidence="5">
    <location>
        <begin position="6"/>
        <end position="185"/>
    </location>
</feature>
<dbReference type="AlphaFoldDB" id="A0A2U1SMU0"/>
<comment type="similarity">
    <text evidence="4">Belongs to the GART family.</text>
</comment>
<dbReference type="HAMAP" id="MF_01930">
    <property type="entry name" value="PurN"/>
    <property type="match status" value="1"/>
</dbReference>
<proteinExistence type="inferred from homology"/>
<dbReference type="NCBIfam" id="TIGR00639">
    <property type="entry name" value="PurN"/>
    <property type="match status" value="1"/>
</dbReference>
<dbReference type="InterPro" id="IPR004607">
    <property type="entry name" value="GART"/>
</dbReference>
<evidence type="ECO:0000313" key="7">
    <source>
        <dbReference type="Proteomes" id="UP000245137"/>
    </source>
</evidence>
<feature type="binding site" evidence="4">
    <location>
        <position position="110"/>
    </location>
    <ligand>
        <name>(6R)-10-formyltetrahydrofolate</name>
        <dbReference type="ChEBI" id="CHEBI:195366"/>
    </ligand>
</feature>